<protein>
    <recommendedName>
        <fullName evidence="6">Peptidyl-prolyl cis-trans isomerase</fullName>
        <ecNumber evidence="6">5.2.1.8</ecNumber>
    </recommendedName>
</protein>
<gene>
    <name evidence="9" type="ordered locus">Glov_1481</name>
</gene>
<dbReference type="Proteomes" id="UP000002420">
    <property type="component" value="Chromosome"/>
</dbReference>
<reference evidence="9 10" key="1">
    <citation type="submission" date="2008-05" db="EMBL/GenBank/DDBJ databases">
        <title>Complete sequence of chromosome of Geobacter lovleyi SZ.</title>
        <authorList>
            <consortium name="US DOE Joint Genome Institute"/>
            <person name="Lucas S."/>
            <person name="Copeland A."/>
            <person name="Lapidus A."/>
            <person name="Glavina del Rio T."/>
            <person name="Dalin E."/>
            <person name="Tice H."/>
            <person name="Bruce D."/>
            <person name="Goodwin L."/>
            <person name="Pitluck S."/>
            <person name="Chertkov O."/>
            <person name="Meincke L."/>
            <person name="Brettin T."/>
            <person name="Detter J.C."/>
            <person name="Han C."/>
            <person name="Tapia R."/>
            <person name="Kuske C.R."/>
            <person name="Schmutz J."/>
            <person name="Larimer F."/>
            <person name="Land M."/>
            <person name="Hauser L."/>
            <person name="Kyrpides N."/>
            <person name="Mikhailova N."/>
            <person name="Sung Y."/>
            <person name="Fletcher K.E."/>
            <person name="Ritalahti K.M."/>
            <person name="Loeffler F.E."/>
            <person name="Richardson P."/>
        </authorList>
    </citation>
    <scope>NUCLEOTIDE SEQUENCE [LARGE SCALE GENOMIC DNA]</scope>
    <source>
        <strain evidence="10">ATCC BAA-1151 / DSM 17278 / SZ</strain>
    </source>
</reference>
<feature type="domain" description="PPIase FKBP-type" evidence="8">
    <location>
        <begin position="133"/>
        <end position="219"/>
    </location>
</feature>
<dbReference type="InterPro" id="IPR046357">
    <property type="entry name" value="PPIase_dom_sf"/>
</dbReference>
<organism evidence="9 10">
    <name type="scientific">Trichlorobacter lovleyi (strain ATCC BAA-1151 / DSM 17278 / SZ)</name>
    <name type="common">Geobacter lovleyi</name>
    <dbReference type="NCBI Taxonomy" id="398767"/>
    <lineage>
        <taxon>Bacteria</taxon>
        <taxon>Pseudomonadati</taxon>
        <taxon>Thermodesulfobacteriota</taxon>
        <taxon>Desulfuromonadia</taxon>
        <taxon>Geobacterales</taxon>
        <taxon>Geobacteraceae</taxon>
        <taxon>Trichlorobacter</taxon>
    </lineage>
</organism>
<evidence type="ECO:0000256" key="6">
    <source>
        <dbReference type="RuleBase" id="RU003915"/>
    </source>
</evidence>
<evidence type="ECO:0000256" key="7">
    <source>
        <dbReference type="SAM" id="SignalP"/>
    </source>
</evidence>
<evidence type="ECO:0000313" key="9">
    <source>
        <dbReference type="EMBL" id="ACD95200.1"/>
    </source>
</evidence>
<evidence type="ECO:0000256" key="5">
    <source>
        <dbReference type="PROSITE-ProRule" id="PRU00277"/>
    </source>
</evidence>
<name>B3E8T2_TRIL1</name>
<dbReference type="PANTHER" id="PTHR43811">
    <property type="entry name" value="FKBP-TYPE PEPTIDYL-PROLYL CIS-TRANS ISOMERASE FKPA"/>
    <property type="match status" value="1"/>
</dbReference>
<feature type="signal peptide" evidence="7">
    <location>
        <begin position="1"/>
        <end position="18"/>
    </location>
</feature>
<dbReference type="HOGENOM" id="CLU_013615_0_2_7"/>
<evidence type="ECO:0000256" key="3">
    <source>
        <dbReference type="ARBA" id="ARBA00023110"/>
    </source>
</evidence>
<proteinExistence type="inferred from homology"/>
<feature type="chain" id="PRO_5002787619" description="Peptidyl-prolyl cis-trans isomerase" evidence="7">
    <location>
        <begin position="19"/>
        <end position="220"/>
    </location>
</feature>
<keyword evidence="4 5" id="KW-0413">Isomerase</keyword>
<dbReference type="RefSeq" id="WP_012469542.1">
    <property type="nucleotide sequence ID" value="NC_010814.1"/>
</dbReference>
<dbReference type="Gene3D" id="1.10.287.460">
    <property type="entry name" value="Peptidyl-prolyl cis-trans isomerase, FKBP-type, N-terminal domain"/>
    <property type="match status" value="1"/>
</dbReference>
<comment type="similarity">
    <text evidence="2 6">Belongs to the FKBP-type PPIase family.</text>
</comment>
<dbReference type="Gene3D" id="3.10.50.40">
    <property type="match status" value="1"/>
</dbReference>
<dbReference type="AlphaFoldDB" id="B3E8T2"/>
<evidence type="ECO:0000256" key="1">
    <source>
        <dbReference type="ARBA" id="ARBA00000971"/>
    </source>
</evidence>
<dbReference type="GO" id="GO:0006457">
    <property type="term" value="P:protein folding"/>
    <property type="evidence" value="ECO:0007669"/>
    <property type="project" value="InterPro"/>
</dbReference>
<dbReference type="InterPro" id="IPR036944">
    <property type="entry name" value="PPIase_FKBP_N_sf"/>
</dbReference>
<dbReference type="EC" id="5.2.1.8" evidence="6"/>
<dbReference type="EMBL" id="CP001089">
    <property type="protein sequence ID" value="ACD95200.1"/>
    <property type="molecule type" value="Genomic_DNA"/>
</dbReference>
<evidence type="ECO:0000313" key="10">
    <source>
        <dbReference type="Proteomes" id="UP000002420"/>
    </source>
</evidence>
<dbReference type="GO" id="GO:0003755">
    <property type="term" value="F:peptidyl-prolyl cis-trans isomerase activity"/>
    <property type="evidence" value="ECO:0007669"/>
    <property type="project" value="UniProtKB-UniRule"/>
</dbReference>
<comment type="catalytic activity">
    <reaction evidence="1 5 6">
        <text>[protein]-peptidylproline (omega=180) = [protein]-peptidylproline (omega=0)</text>
        <dbReference type="Rhea" id="RHEA:16237"/>
        <dbReference type="Rhea" id="RHEA-COMP:10747"/>
        <dbReference type="Rhea" id="RHEA-COMP:10748"/>
        <dbReference type="ChEBI" id="CHEBI:83833"/>
        <dbReference type="ChEBI" id="CHEBI:83834"/>
        <dbReference type="EC" id="5.2.1.8"/>
    </reaction>
</comment>
<dbReference type="InterPro" id="IPR001179">
    <property type="entry name" value="PPIase_FKBP_dom"/>
</dbReference>
<keyword evidence="7" id="KW-0732">Signal</keyword>
<dbReference type="STRING" id="398767.Glov_1481"/>
<evidence type="ECO:0000256" key="4">
    <source>
        <dbReference type="ARBA" id="ARBA00023235"/>
    </source>
</evidence>
<evidence type="ECO:0000256" key="2">
    <source>
        <dbReference type="ARBA" id="ARBA00006577"/>
    </source>
</evidence>
<keyword evidence="3 5" id="KW-0697">Rotamase</keyword>
<dbReference type="PANTHER" id="PTHR43811:SF19">
    <property type="entry name" value="39 KDA FK506-BINDING NUCLEAR PROTEIN"/>
    <property type="match status" value="1"/>
</dbReference>
<dbReference type="PROSITE" id="PS50059">
    <property type="entry name" value="FKBP_PPIASE"/>
    <property type="match status" value="1"/>
</dbReference>
<keyword evidence="10" id="KW-1185">Reference proteome</keyword>
<dbReference type="PROSITE" id="PS51257">
    <property type="entry name" value="PROKAR_LIPOPROTEIN"/>
    <property type="match status" value="1"/>
</dbReference>
<dbReference type="FunFam" id="3.10.50.40:FF:000006">
    <property type="entry name" value="Peptidyl-prolyl cis-trans isomerase"/>
    <property type="match status" value="1"/>
</dbReference>
<accession>B3E8T2</accession>
<evidence type="ECO:0000259" key="8">
    <source>
        <dbReference type="PROSITE" id="PS50059"/>
    </source>
</evidence>
<dbReference type="InterPro" id="IPR000774">
    <property type="entry name" value="PPIase_FKBP_N"/>
</dbReference>
<dbReference type="OrthoDB" id="9812109at2"/>
<dbReference type="eggNOG" id="COG0545">
    <property type="taxonomic scope" value="Bacteria"/>
</dbReference>
<dbReference type="Pfam" id="PF00254">
    <property type="entry name" value="FKBP_C"/>
    <property type="match status" value="1"/>
</dbReference>
<dbReference type="Pfam" id="PF01346">
    <property type="entry name" value="FKBP_N"/>
    <property type="match status" value="1"/>
</dbReference>
<dbReference type="KEGG" id="glo:Glov_1481"/>
<sequence>MRPLLVLAVLAVATQACALEPPKTEEQKTLYAIGQTVSRQLSVFNLSADEFQYVLLGLTDAQSGNKAAAEPAQYNRKIQELARSRRAAHAQKLGPANKEALEKAAKEQGAVKSASGLIYLPVKEGNGAQPKLTDTVRVNYRGILVDGKEFDSSYKRGNPLEFKLDSVIKCWTEGVQKMKVGGKAKLTCPAALAYGEQGAGDLILPGATLQFEVELLDIKK</sequence>
<dbReference type="SUPFAM" id="SSF54534">
    <property type="entry name" value="FKBP-like"/>
    <property type="match status" value="1"/>
</dbReference>